<sequence length="811" mass="90273">MPLVPRWCPTPLSSQHSLLKLGEILANLSNPQLRSQAEQCGTLIRSIPTMLSVHSEQPNKTGFPTVHALVLLEGTMNLTGETQPLVEQLMMVKRMQHIPTPLFVLEIWKACLVGLIESPEGTEELKWTAFTFLKIPQVLVKLKKYSHGDRDFTEDVNCAFEFLLKLTPLLDKADQRCNCDFTDFLLQECRKQGLLSEASVNNLMAKRAADREHAPQQKSGENANIQPNPGLILRAEPTVTNILKTMDADHSKSPEGLLGVLGHMLSGKSLDLLLAAAAATGKLKSFARKFINLNEFTTHGSEESTKPASVRALLFDISFLMLCHVAQTYGSEVILSESSAGAEVPFFETWIQTCMPEEGKILNPDHPCFWPDSTKVESLVALLNNSSEMKLVQMNWHEACLSISAAILEILNAWENGVLAFESIQKITDNIKGKVCSLAVCAVAWLVAHVRMLGLDEREKSLQMIRQLAGPLYSENTLQFYNERVVIMSSILEHMCADVLQQTATQIKFPSTGMDTMPYWNLLPPKRPIKEVLTDIFAKVLEKGWVDSRSIHIFDTLLHMGGVYWFCNNLIKELLKETRKEHTLRAVELLYSIFSLDMQQVALVLLGHILPGLLTDSSKWHSLMDPPGTALAKLAVWCALSSYSSHKGQASSRQKKRHREDIEDYISLFPLDDMQPSKLMRLLSSNEEDATILSSPTDRSMSSSLSASQLHTVNMRDPLNRVLANLFLLISSILGSRTAGPHTQFVQWFMEECVDCLEQGSRGSILQFMPFTTVSELVKVSAMSSPKVVLAITDLSLPLGRQVAAKAIAAL</sequence>
<comment type="subcellular location">
    <subcellularLocation>
        <location evidence="1">Nucleus</location>
    </subcellularLocation>
</comment>
<gene>
    <name evidence="10" type="ORF">HJG60_012846</name>
</gene>
<evidence type="ECO:0000256" key="9">
    <source>
        <dbReference type="SAM" id="MobiDB-lite"/>
    </source>
</evidence>
<evidence type="ECO:0000256" key="2">
    <source>
        <dbReference type="ARBA" id="ARBA00007864"/>
    </source>
</evidence>
<keyword evidence="4" id="KW-0805">Transcription regulation</keyword>
<feature type="compositionally biased region" description="Polar residues" evidence="9">
    <location>
        <begin position="216"/>
        <end position="227"/>
    </location>
</feature>
<dbReference type="InterPro" id="IPR021429">
    <property type="entry name" value="Mediator_Med24"/>
</dbReference>
<accession>A0A833ZK85</accession>
<dbReference type="Proteomes" id="UP000664940">
    <property type="component" value="Unassembled WGS sequence"/>
</dbReference>
<evidence type="ECO:0000313" key="10">
    <source>
        <dbReference type="EMBL" id="KAF6095364.1"/>
    </source>
</evidence>
<comment type="caution">
    <text evidence="10">The sequence shown here is derived from an EMBL/GenBank/DDBJ whole genome shotgun (WGS) entry which is preliminary data.</text>
</comment>
<evidence type="ECO:0000256" key="8">
    <source>
        <dbReference type="ARBA" id="ARBA00031960"/>
    </source>
</evidence>
<name>A0A833ZK85_9CHIR</name>
<dbReference type="GO" id="GO:0060261">
    <property type="term" value="P:positive regulation of transcription initiation by RNA polymerase II"/>
    <property type="evidence" value="ECO:0007669"/>
    <property type="project" value="TreeGrafter"/>
</dbReference>
<dbReference type="PANTHER" id="PTHR12898">
    <property type="entry name" value="MEDIATOR OF RNA POLYMERASE II TRANSCRIPTION SUBUNIT 24"/>
    <property type="match status" value="1"/>
</dbReference>
<keyword evidence="5" id="KW-0010">Activator</keyword>
<keyword evidence="7" id="KW-0539">Nucleus</keyword>
<dbReference type="GO" id="GO:0003712">
    <property type="term" value="F:transcription coregulator activity"/>
    <property type="evidence" value="ECO:0007669"/>
    <property type="project" value="TreeGrafter"/>
</dbReference>
<protein>
    <recommendedName>
        <fullName evidence="3">Mediator of RNA polymerase II transcription subunit 24</fullName>
    </recommendedName>
    <alternativeName>
        <fullName evidence="8">Mediator complex subunit 24</fullName>
    </alternativeName>
</protein>
<dbReference type="GO" id="GO:0016592">
    <property type="term" value="C:mediator complex"/>
    <property type="evidence" value="ECO:0007669"/>
    <property type="project" value="InterPro"/>
</dbReference>
<dbReference type="AlphaFoldDB" id="A0A833ZK85"/>
<evidence type="ECO:0000256" key="5">
    <source>
        <dbReference type="ARBA" id="ARBA00023159"/>
    </source>
</evidence>
<evidence type="ECO:0000256" key="4">
    <source>
        <dbReference type="ARBA" id="ARBA00023015"/>
    </source>
</evidence>
<dbReference type="EMBL" id="JABVXQ010000008">
    <property type="protein sequence ID" value="KAF6095364.1"/>
    <property type="molecule type" value="Genomic_DNA"/>
</dbReference>
<organism evidence="10 11">
    <name type="scientific">Phyllostomus discolor</name>
    <name type="common">pale spear-nosed bat</name>
    <dbReference type="NCBI Taxonomy" id="89673"/>
    <lineage>
        <taxon>Eukaryota</taxon>
        <taxon>Metazoa</taxon>
        <taxon>Chordata</taxon>
        <taxon>Craniata</taxon>
        <taxon>Vertebrata</taxon>
        <taxon>Euteleostomi</taxon>
        <taxon>Mammalia</taxon>
        <taxon>Eutheria</taxon>
        <taxon>Laurasiatheria</taxon>
        <taxon>Chiroptera</taxon>
        <taxon>Yangochiroptera</taxon>
        <taxon>Phyllostomidae</taxon>
        <taxon>Phyllostominae</taxon>
        <taxon>Phyllostomus</taxon>
    </lineage>
</organism>
<comment type="similarity">
    <text evidence="2">Belongs to the Mediator complex subunit 24 family.</text>
</comment>
<evidence type="ECO:0000256" key="1">
    <source>
        <dbReference type="ARBA" id="ARBA00004123"/>
    </source>
</evidence>
<keyword evidence="6" id="KW-0804">Transcription</keyword>
<evidence type="ECO:0000256" key="7">
    <source>
        <dbReference type="ARBA" id="ARBA00023242"/>
    </source>
</evidence>
<dbReference type="PANTHER" id="PTHR12898:SF1">
    <property type="entry name" value="MEDIATOR OF RNA POLYMERASE II TRANSCRIPTION SUBUNIT 24"/>
    <property type="match status" value="1"/>
</dbReference>
<evidence type="ECO:0000313" key="11">
    <source>
        <dbReference type="Proteomes" id="UP000664940"/>
    </source>
</evidence>
<evidence type="ECO:0000256" key="6">
    <source>
        <dbReference type="ARBA" id="ARBA00023163"/>
    </source>
</evidence>
<reference evidence="10 11" key="1">
    <citation type="journal article" date="2020" name="Nature">
        <title>Six reference-quality genomes reveal evolution of bat adaptations.</title>
        <authorList>
            <person name="Jebb D."/>
            <person name="Huang Z."/>
            <person name="Pippel M."/>
            <person name="Hughes G.M."/>
            <person name="Lavrichenko K."/>
            <person name="Devanna P."/>
            <person name="Winkler S."/>
            <person name="Jermiin L.S."/>
            <person name="Skirmuntt E.C."/>
            <person name="Katzourakis A."/>
            <person name="Burkitt-Gray L."/>
            <person name="Ray D.A."/>
            <person name="Sullivan K.A.M."/>
            <person name="Roscito J.G."/>
            <person name="Kirilenko B.M."/>
            <person name="Davalos L.M."/>
            <person name="Corthals A.P."/>
            <person name="Power M.L."/>
            <person name="Jones G."/>
            <person name="Ransome R.D."/>
            <person name="Dechmann D.K.N."/>
            <person name="Locatelli A.G."/>
            <person name="Puechmaille S.J."/>
            <person name="Fedrigo O."/>
            <person name="Jarvis E.D."/>
            <person name="Hiller M."/>
            <person name="Vernes S.C."/>
            <person name="Myers E.W."/>
            <person name="Teeling E.C."/>
        </authorList>
    </citation>
    <scope>NUCLEOTIDE SEQUENCE [LARGE SCALE GENOMIC DNA]</scope>
    <source>
        <strain evidence="10">Bat1K_MPI-CBG_1</strain>
    </source>
</reference>
<evidence type="ECO:0000256" key="3">
    <source>
        <dbReference type="ARBA" id="ARBA00019693"/>
    </source>
</evidence>
<proteinExistence type="inferred from homology"/>
<dbReference type="Pfam" id="PF11277">
    <property type="entry name" value="Med24_N"/>
    <property type="match status" value="1"/>
</dbReference>
<feature type="region of interest" description="Disordered" evidence="9">
    <location>
        <begin position="207"/>
        <end position="229"/>
    </location>
</feature>